<dbReference type="AlphaFoldDB" id="A0A1H2FQL9"/>
<dbReference type="PANTHER" id="PTHR13696">
    <property type="entry name" value="P-LOOP CONTAINING NUCLEOSIDE TRIPHOSPHATE HYDROLASE"/>
    <property type="match status" value="1"/>
</dbReference>
<evidence type="ECO:0000313" key="2">
    <source>
        <dbReference type="EMBL" id="SDU09596.1"/>
    </source>
</evidence>
<sequence>MRRVVFNQKGGVGKSSIVCNLAAISAASGFRTLVVDLDAQANATQYLTGLTGADVPLGIADFFKLTLDPGPADKKPRANIHHTPFQNLHLIAASAELRDLQPKLEVRYKVQKLGKLLKRLAGDYDRIYLDTPPGLNFYSLSALIAADRCLIPFDCDSFSRQTLYAVLREIEEIQEDHNEKLILEGIIVNQLQSGTSLPLKLLEELRSEGLPLLPTYLMSSVKMRESHSACLPLIHLDPNHKLTRQFQALFDLLEC</sequence>
<name>A0A1H2FQL9_9PSED</name>
<dbReference type="SUPFAM" id="SSF52540">
    <property type="entry name" value="P-loop containing nucleoside triphosphate hydrolases"/>
    <property type="match status" value="1"/>
</dbReference>
<evidence type="ECO:0000313" key="3">
    <source>
        <dbReference type="Proteomes" id="UP000243232"/>
    </source>
</evidence>
<reference evidence="3" key="1">
    <citation type="submission" date="2016-10" db="EMBL/GenBank/DDBJ databases">
        <authorList>
            <person name="Varghese N."/>
            <person name="Submissions S."/>
        </authorList>
    </citation>
    <scope>NUCLEOTIDE SEQUENCE [LARGE SCALE GENOMIC DNA]</scope>
    <source>
        <strain evidence="3">DSM 17875</strain>
    </source>
</reference>
<dbReference type="EMBL" id="LT629785">
    <property type="protein sequence ID" value="SDU09596.1"/>
    <property type="molecule type" value="Genomic_DNA"/>
</dbReference>
<dbReference type="STRING" id="364197.SAMN05216296_1742"/>
<dbReference type="Pfam" id="PF13614">
    <property type="entry name" value="AAA_31"/>
    <property type="match status" value="1"/>
</dbReference>
<dbReference type="InterPro" id="IPR027417">
    <property type="entry name" value="P-loop_NTPase"/>
</dbReference>
<dbReference type="PANTHER" id="PTHR13696:SF52">
    <property type="entry name" value="PARA FAMILY PROTEIN CT_582"/>
    <property type="match status" value="1"/>
</dbReference>
<dbReference type="InterPro" id="IPR025669">
    <property type="entry name" value="AAA_dom"/>
</dbReference>
<keyword evidence="3" id="KW-1185">Reference proteome</keyword>
<protein>
    <submittedName>
        <fullName evidence="2">Chromosome partitioning protein</fullName>
    </submittedName>
</protein>
<dbReference type="CDD" id="cd02042">
    <property type="entry name" value="ParAB_family"/>
    <property type="match status" value="1"/>
</dbReference>
<evidence type="ECO:0000259" key="1">
    <source>
        <dbReference type="Pfam" id="PF13614"/>
    </source>
</evidence>
<gene>
    <name evidence="2" type="ORF">SAMN05216296_1742</name>
</gene>
<organism evidence="2 3">
    <name type="scientific">Pseudomonas pohangensis</name>
    <dbReference type="NCBI Taxonomy" id="364197"/>
    <lineage>
        <taxon>Bacteria</taxon>
        <taxon>Pseudomonadati</taxon>
        <taxon>Pseudomonadota</taxon>
        <taxon>Gammaproteobacteria</taxon>
        <taxon>Pseudomonadales</taxon>
        <taxon>Pseudomonadaceae</taxon>
        <taxon>Pseudomonas</taxon>
    </lineage>
</organism>
<dbReference type="Gene3D" id="3.40.50.300">
    <property type="entry name" value="P-loop containing nucleotide triphosphate hydrolases"/>
    <property type="match status" value="1"/>
</dbReference>
<accession>A0A1H2FQL9</accession>
<proteinExistence type="predicted"/>
<dbReference type="OrthoDB" id="9785810at2"/>
<feature type="domain" description="AAA" evidence="1">
    <location>
        <begin position="5"/>
        <end position="181"/>
    </location>
</feature>
<dbReference type="RefSeq" id="WP_090194220.1">
    <property type="nucleotide sequence ID" value="NZ_LT629785.1"/>
</dbReference>
<dbReference type="InterPro" id="IPR050678">
    <property type="entry name" value="DNA_Partitioning_ATPase"/>
</dbReference>
<dbReference type="Proteomes" id="UP000243232">
    <property type="component" value="Chromosome I"/>
</dbReference>